<evidence type="ECO:0000313" key="2">
    <source>
        <dbReference type="Proteomes" id="UP000076584"/>
    </source>
</evidence>
<keyword evidence="2" id="KW-1185">Reference proteome</keyword>
<reference evidence="1 2" key="1">
    <citation type="submission" date="2015-06" db="EMBL/GenBank/DDBJ databases">
        <title>Survival trade-offs in plant roots during colonization by closely related pathogenic and mutualistic fungi.</title>
        <authorList>
            <person name="Hacquard S."/>
            <person name="Kracher B."/>
            <person name="Hiruma K."/>
            <person name="Weinman A."/>
            <person name="Muench P."/>
            <person name="Garrido Oter R."/>
            <person name="Ver Loren van Themaat E."/>
            <person name="Dallerey J.-F."/>
            <person name="Damm U."/>
            <person name="Henrissat B."/>
            <person name="Lespinet O."/>
            <person name="Thon M."/>
            <person name="Kemen E."/>
            <person name="McHardy A.C."/>
            <person name="Schulze-Lefert P."/>
            <person name="O'Connell R.J."/>
        </authorList>
    </citation>
    <scope>NUCLEOTIDE SEQUENCE [LARGE SCALE GENOMIC DNA]</scope>
    <source>
        <strain evidence="1 2">MAFF 238704</strain>
    </source>
</reference>
<sequence>LFLKRAIPCDLFANFPRLEMTHITVLIFALTHSAPVLGGLLCVMSGGHPNPGVGICTSAGGSMDPGGSPACCGIDNKKGVYEAGCMDNGGVSVQDTYIC</sequence>
<name>A0A166T9D0_COLIC</name>
<evidence type="ECO:0000313" key="1">
    <source>
        <dbReference type="EMBL" id="KZL71739.1"/>
    </source>
</evidence>
<dbReference type="EMBL" id="LFIW01002399">
    <property type="protein sequence ID" value="KZL71739.1"/>
    <property type="molecule type" value="Genomic_DNA"/>
</dbReference>
<organism evidence="1 2">
    <name type="scientific">Colletotrichum incanum</name>
    <name type="common">Soybean anthracnose fungus</name>
    <dbReference type="NCBI Taxonomy" id="1573173"/>
    <lineage>
        <taxon>Eukaryota</taxon>
        <taxon>Fungi</taxon>
        <taxon>Dikarya</taxon>
        <taxon>Ascomycota</taxon>
        <taxon>Pezizomycotina</taxon>
        <taxon>Sordariomycetes</taxon>
        <taxon>Hypocreomycetidae</taxon>
        <taxon>Glomerellales</taxon>
        <taxon>Glomerellaceae</taxon>
        <taxon>Colletotrichum</taxon>
        <taxon>Colletotrichum spaethianum species complex</taxon>
    </lineage>
</organism>
<dbReference type="AlphaFoldDB" id="A0A166T9D0"/>
<accession>A0A166T9D0</accession>
<evidence type="ECO:0008006" key="3">
    <source>
        <dbReference type="Google" id="ProtNLM"/>
    </source>
</evidence>
<feature type="non-terminal residue" evidence="1">
    <location>
        <position position="1"/>
    </location>
</feature>
<comment type="caution">
    <text evidence="1">The sequence shown here is derived from an EMBL/GenBank/DDBJ whole genome shotgun (WGS) entry which is preliminary data.</text>
</comment>
<dbReference type="Proteomes" id="UP000076584">
    <property type="component" value="Unassembled WGS sequence"/>
</dbReference>
<protein>
    <recommendedName>
        <fullName evidence="3">Hydrophobin</fullName>
    </recommendedName>
</protein>
<proteinExistence type="predicted"/>
<gene>
    <name evidence="1" type="ORF">CI238_02433</name>
</gene>